<keyword evidence="3" id="KW-0687">Ribonucleoprotein</keyword>
<comment type="caution">
    <text evidence="4">The sequence shown here is derived from an EMBL/GenBank/DDBJ whole genome shotgun (WGS) entry which is preliminary data.</text>
</comment>
<proteinExistence type="inferred from homology"/>
<dbReference type="PANTHER" id="PTHR11994">
    <property type="entry name" value="60S RIBOSOMAL PROTEIN L11-RELATED"/>
    <property type="match status" value="1"/>
</dbReference>
<evidence type="ECO:0000313" key="4">
    <source>
        <dbReference type="EMBL" id="KAI7728862.1"/>
    </source>
</evidence>
<evidence type="ECO:0000256" key="3">
    <source>
        <dbReference type="ARBA" id="ARBA00023274"/>
    </source>
</evidence>
<dbReference type="GO" id="GO:0003735">
    <property type="term" value="F:structural constituent of ribosome"/>
    <property type="evidence" value="ECO:0007669"/>
    <property type="project" value="InterPro"/>
</dbReference>
<name>A0AAD5G595_AMBAR</name>
<sequence length="111" mass="12885">MDFFVVLECPGYRVGRRRRCKARVGIQHRVTKEDAMKCFKDTKANHGNTWIDNFMVQEHDGTVNEWGWCKQKGCIVVRSSNCVIGIIQDGSCERLIIINHMRKIKTIKIMS</sequence>
<evidence type="ECO:0000256" key="1">
    <source>
        <dbReference type="ARBA" id="ARBA00008553"/>
    </source>
</evidence>
<dbReference type="Proteomes" id="UP001206925">
    <property type="component" value="Unassembled WGS sequence"/>
</dbReference>
<dbReference type="AlphaFoldDB" id="A0AAD5G595"/>
<organism evidence="4 5">
    <name type="scientific">Ambrosia artemisiifolia</name>
    <name type="common">Common ragweed</name>
    <dbReference type="NCBI Taxonomy" id="4212"/>
    <lineage>
        <taxon>Eukaryota</taxon>
        <taxon>Viridiplantae</taxon>
        <taxon>Streptophyta</taxon>
        <taxon>Embryophyta</taxon>
        <taxon>Tracheophyta</taxon>
        <taxon>Spermatophyta</taxon>
        <taxon>Magnoliopsida</taxon>
        <taxon>eudicotyledons</taxon>
        <taxon>Gunneridae</taxon>
        <taxon>Pentapetalae</taxon>
        <taxon>asterids</taxon>
        <taxon>campanulids</taxon>
        <taxon>Asterales</taxon>
        <taxon>Asteraceae</taxon>
        <taxon>Asteroideae</taxon>
        <taxon>Heliantheae alliance</taxon>
        <taxon>Heliantheae</taxon>
        <taxon>Ambrosia</taxon>
    </lineage>
</organism>
<dbReference type="GO" id="GO:1990904">
    <property type="term" value="C:ribonucleoprotein complex"/>
    <property type="evidence" value="ECO:0007669"/>
    <property type="project" value="UniProtKB-KW"/>
</dbReference>
<dbReference type="EMBL" id="JAMZMK010011128">
    <property type="protein sequence ID" value="KAI7728862.1"/>
    <property type="molecule type" value="Genomic_DNA"/>
</dbReference>
<reference evidence="4" key="1">
    <citation type="submission" date="2022-06" db="EMBL/GenBank/DDBJ databases">
        <title>Uncovering the hologenomic basis of an extraordinary plant invasion.</title>
        <authorList>
            <person name="Bieker V.C."/>
            <person name="Martin M.D."/>
            <person name="Gilbert T."/>
            <person name="Hodgins K."/>
            <person name="Battlay P."/>
            <person name="Petersen B."/>
            <person name="Wilson J."/>
        </authorList>
    </citation>
    <scope>NUCLEOTIDE SEQUENCE</scope>
    <source>
        <strain evidence="4">AA19_3_7</strain>
        <tissue evidence="4">Leaf</tissue>
    </source>
</reference>
<accession>A0AAD5G595</accession>
<dbReference type="SUPFAM" id="SSF55282">
    <property type="entry name" value="RL5-like"/>
    <property type="match status" value="1"/>
</dbReference>
<evidence type="ECO:0000256" key="2">
    <source>
        <dbReference type="ARBA" id="ARBA00022980"/>
    </source>
</evidence>
<dbReference type="Gene3D" id="3.30.1440.10">
    <property type="match status" value="1"/>
</dbReference>
<dbReference type="InterPro" id="IPR002132">
    <property type="entry name" value="Ribosomal_uL5"/>
</dbReference>
<dbReference type="GO" id="GO:0005840">
    <property type="term" value="C:ribosome"/>
    <property type="evidence" value="ECO:0007669"/>
    <property type="project" value="UniProtKB-KW"/>
</dbReference>
<dbReference type="GO" id="GO:0006412">
    <property type="term" value="P:translation"/>
    <property type="evidence" value="ECO:0007669"/>
    <property type="project" value="InterPro"/>
</dbReference>
<keyword evidence="2" id="KW-0689">Ribosomal protein</keyword>
<gene>
    <name evidence="4" type="ORF">M8C21_029777</name>
</gene>
<comment type="similarity">
    <text evidence="1">Belongs to the universal ribosomal protein uL5 family.</text>
</comment>
<evidence type="ECO:0000313" key="5">
    <source>
        <dbReference type="Proteomes" id="UP001206925"/>
    </source>
</evidence>
<keyword evidence="5" id="KW-1185">Reference proteome</keyword>
<dbReference type="InterPro" id="IPR022803">
    <property type="entry name" value="Ribosomal_uL5_dom_sf"/>
</dbReference>
<protein>
    <submittedName>
        <fullName evidence="4">Uncharacterized protein</fullName>
    </submittedName>
</protein>